<organism evidence="1 2">
    <name type="scientific">Clitoria ternatea</name>
    <name type="common">Butterfly pea</name>
    <dbReference type="NCBI Taxonomy" id="43366"/>
    <lineage>
        <taxon>Eukaryota</taxon>
        <taxon>Viridiplantae</taxon>
        <taxon>Streptophyta</taxon>
        <taxon>Embryophyta</taxon>
        <taxon>Tracheophyta</taxon>
        <taxon>Spermatophyta</taxon>
        <taxon>Magnoliopsida</taxon>
        <taxon>eudicotyledons</taxon>
        <taxon>Gunneridae</taxon>
        <taxon>Pentapetalae</taxon>
        <taxon>rosids</taxon>
        <taxon>fabids</taxon>
        <taxon>Fabales</taxon>
        <taxon>Fabaceae</taxon>
        <taxon>Papilionoideae</taxon>
        <taxon>50 kb inversion clade</taxon>
        <taxon>NPAAA clade</taxon>
        <taxon>indigoferoid/millettioid clade</taxon>
        <taxon>Phaseoleae</taxon>
        <taxon>Clitoria</taxon>
    </lineage>
</organism>
<accession>A0AAN9JP08</accession>
<evidence type="ECO:0000313" key="1">
    <source>
        <dbReference type="EMBL" id="KAK7302558.1"/>
    </source>
</evidence>
<proteinExistence type="predicted"/>
<gene>
    <name evidence="1" type="ORF">RJT34_13450</name>
</gene>
<dbReference type="InterPro" id="IPR032675">
    <property type="entry name" value="LRR_dom_sf"/>
</dbReference>
<dbReference type="AlphaFoldDB" id="A0AAN9JP08"/>
<dbReference type="EMBL" id="JAYKXN010000003">
    <property type="protein sequence ID" value="KAK7302558.1"/>
    <property type="molecule type" value="Genomic_DNA"/>
</dbReference>
<comment type="caution">
    <text evidence="1">The sequence shown here is derived from an EMBL/GenBank/DDBJ whole genome shotgun (WGS) entry which is preliminary data.</text>
</comment>
<dbReference type="Proteomes" id="UP001359559">
    <property type="component" value="Unassembled WGS sequence"/>
</dbReference>
<name>A0AAN9JP08_CLITE</name>
<keyword evidence="2" id="KW-1185">Reference proteome</keyword>
<sequence>MLKSLPSRMNTLFPQLKLLDIGNCPKIDAFPEGDLPTNLETLSILECGNLLRSLSLIGVHNGLTCLTIDDASIVSGNSFPWEGFLPQLPSLDSLLLFNFKNIKTLDCSGLLYLTSLQLLRIQDYPKLKNMVGERLPPSLIKLEISGSRLLGEQCKKKHPQIWHKISDIPGIQVDDVYVSSLEDSKKSSEVAEAR</sequence>
<dbReference type="Gene3D" id="3.80.10.10">
    <property type="entry name" value="Ribonuclease Inhibitor"/>
    <property type="match status" value="1"/>
</dbReference>
<evidence type="ECO:0000313" key="2">
    <source>
        <dbReference type="Proteomes" id="UP001359559"/>
    </source>
</evidence>
<reference evidence="1 2" key="1">
    <citation type="submission" date="2024-01" db="EMBL/GenBank/DDBJ databases">
        <title>The genomes of 5 underutilized Papilionoideae crops provide insights into root nodulation and disease resistance.</title>
        <authorList>
            <person name="Yuan L."/>
        </authorList>
    </citation>
    <scope>NUCLEOTIDE SEQUENCE [LARGE SCALE GENOMIC DNA]</scope>
    <source>
        <strain evidence="1">LY-2023</strain>
        <tissue evidence="1">Leaf</tissue>
    </source>
</reference>
<protein>
    <submittedName>
        <fullName evidence="1">Uncharacterized protein</fullName>
    </submittedName>
</protein>
<dbReference type="SUPFAM" id="SSF52058">
    <property type="entry name" value="L domain-like"/>
    <property type="match status" value="1"/>
</dbReference>